<reference evidence="3" key="1">
    <citation type="submission" date="2011-08" db="EMBL/GenBank/DDBJ databases">
        <authorList>
            <person name="Rombauts S."/>
        </authorList>
    </citation>
    <scope>NUCLEOTIDE SEQUENCE</scope>
    <source>
        <strain evidence="3">London</strain>
    </source>
</reference>
<evidence type="ECO:0000313" key="2">
    <source>
        <dbReference type="EnsemblMetazoa" id="tetur07g04980.1"/>
    </source>
</evidence>
<evidence type="ECO:0008006" key="4">
    <source>
        <dbReference type="Google" id="ProtNLM"/>
    </source>
</evidence>
<organism evidence="2 3">
    <name type="scientific">Tetranychus urticae</name>
    <name type="common">Two-spotted spider mite</name>
    <dbReference type="NCBI Taxonomy" id="32264"/>
    <lineage>
        <taxon>Eukaryota</taxon>
        <taxon>Metazoa</taxon>
        <taxon>Ecdysozoa</taxon>
        <taxon>Arthropoda</taxon>
        <taxon>Chelicerata</taxon>
        <taxon>Arachnida</taxon>
        <taxon>Acari</taxon>
        <taxon>Acariformes</taxon>
        <taxon>Trombidiformes</taxon>
        <taxon>Prostigmata</taxon>
        <taxon>Eleutherengona</taxon>
        <taxon>Raphignathae</taxon>
        <taxon>Tetranychoidea</taxon>
        <taxon>Tetranychidae</taxon>
        <taxon>Tetranychus</taxon>
    </lineage>
</organism>
<dbReference type="Proteomes" id="UP000015104">
    <property type="component" value="Unassembled WGS sequence"/>
</dbReference>
<keyword evidence="3" id="KW-1185">Reference proteome</keyword>
<feature type="transmembrane region" description="Helical" evidence="1">
    <location>
        <begin position="119"/>
        <end position="140"/>
    </location>
</feature>
<keyword evidence="1" id="KW-0472">Membrane</keyword>
<dbReference type="EMBL" id="CAEY01001890">
    <property type="status" value="NOT_ANNOTATED_CDS"/>
    <property type="molecule type" value="Genomic_DNA"/>
</dbReference>
<accession>T1K9H8</accession>
<evidence type="ECO:0000313" key="3">
    <source>
        <dbReference type="Proteomes" id="UP000015104"/>
    </source>
</evidence>
<keyword evidence="1" id="KW-1133">Transmembrane helix</keyword>
<keyword evidence="1" id="KW-0812">Transmembrane</keyword>
<reference evidence="2" key="2">
    <citation type="submission" date="2015-06" db="UniProtKB">
        <authorList>
            <consortium name="EnsemblMetazoa"/>
        </authorList>
    </citation>
    <scope>IDENTIFICATION</scope>
</reference>
<feature type="transmembrane region" description="Helical" evidence="1">
    <location>
        <begin position="254"/>
        <end position="276"/>
    </location>
</feature>
<feature type="transmembrane region" description="Helical" evidence="1">
    <location>
        <begin position="146"/>
        <end position="170"/>
    </location>
</feature>
<proteinExistence type="predicted"/>
<feature type="transmembrane region" description="Helical" evidence="1">
    <location>
        <begin position="330"/>
        <end position="350"/>
    </location>
</feature>
<sequence length="351" mass="40857">MDEVQTESIVTKGFLFKYDLMLSSFPRWLTVLSLGFCGLIRDTQWIIKLPYCPMASKFIDSQSIRYMIHNAVYFSRFAIAMFALDWTAFAEYTKQLSQMELESDEKSVKQIKRERRIKNWFFVVSLISYPMIANGCFLILELNVGIYYIFSLIIDSAYIGAHFFLIYLIIDLSICLKAAFQYINHHLAHFKITSPNSMLSELRRNRIMYSCAVRSSQEAEKFARHYIALFYSQFILFNINNIVDLLGQKRETSLAFILFMALDIITAGYLTLNLVAVNKVSTEGMEDLYEISYDLKSYNLQNENNLFLNRMLWHNVGFTVSNLFLINPNFITALLSFALTIALTMANYLYK</sequence>
<name>T1K9H8_TETUR</name>
<dbReference type="AlphaFoldDB" id="T1K9H8"/>
<dbReference type="HOGENOM" id="CLU_066525_0_0_1"/>
<evidence type="ECO:0000256" key="1">
    <source>
        <dbReference type="SAM" id="Phobius"/>
    </source>
</evidence>
<dbReference type="EnsemblMetazoa" id="tetur07g04980.1">
    <property type="protein sequence ID" value="tetur07g04980.1"/>
    <property type="gene ID" value="tetur07g04980"/>
</dbReference>
<protein>
    <recommendedName>
        <fullName evidence="4">Gustatory receptor</fullName>
    </recommendedName>
</protein>